<dbReference type="Proteomes" id="UP000243778">
    <property type="component" value="Unassembled WGS sequence"/>
</dbReference>
<feature type="compositionally biased region" description="Pro residues" evidence="1">
    <location>
        <begin position="26"/>
        <end position="35"/>
    </location>
</feature>
<accession>A0A1H3EIM5</accession>
<protein>
    <submittedName>
        <fullName evidence="2">Uncharacterized protein</fullName>
    </submittedName>
</protein>
<evidence type="ECO:0000313" key="2">
    <source>
        <dbReference type="EMBL" id="SDX78470.1"/>
    </source>
</evidence>
<reference evidence="3" key="1">
    <citation type="submission" date="2016-10" db="EMBL/GenBank/DDBJ databases">
        <authorList>
            <person name="Varghese N."/>
            <person name="Submissions S."/>
        </authorList>
    </citation>
    <scope>NUCLEOTIDE SEQUENCE [LARGE SCALE GENOMIC DNA]</scope>
    <source>
        <strain evidence="3">NRRL B-59562</strain>
    </source>
</reference>
<organism evidence="2 3">
    <name type="scientific">Pseudomonas kuykendallii</name>
    <dbReference type="NCBI Taxonomy" id="1007099"/>
    <lineage>
        <taxon>Bacteria</taxon>
        <taxon>Pseudomonadati</taxon>
        <taxon>Pseudomonadota</taxon>
        <taxon>Gammaproteobacteria</taxon>
        <taxon>Pseudomonadales</taxon>
        <taxon>Pseudomonadaceae</taxon>
        <taxon>Pseudomonas</taxon>
    </lineage>
</organism>
<dbReference type="AlphaFoldDB" id="A0A1H3EIM5"/>
<sequence length="80" mass="7965">MAADCCPLVVTAPRPTAAVVVAPGTQGPPGPPGPASPGSGDAPLISEDPNNRLTQGSDDGLFVNDDLIPDPLAFYILAKG</sequence>
<name>A0A1H3EIM5_9PSED</name>
<gene>
    <name evidence="2" type="ORF">SAMN05216287_3736</name>
</gene>
<evidence type="ECO:0000256" key="1">
    <source>
        <dbReference type="SAM" id="MobiDB-lite"/>
    </source>
</evidence>
<feature type="region of interest" description="Disordered" evidence="1">
    <location>
        <begin position="21"/>
        <end position="58"/>
    </location>
</feature>
<keyword evidence="3" id="KW-1185">Reference proteome</keyword>
<dbReference type="STRING" id="1007099.SAMN05216287_3736"/>
<evidence type="ECO:0000313" key="3">
    <source>
        <dbReference type="Proteomes" id="UP000243778"/>
    </source>
</evidence>
<proteinExistence type="predicted"/>
<dbReference type="EMBL" id="FNNU01000006">
    <property type="protein sequence ID" value="SDX78470.1"/>
    <property type="molecule type" value="Genomic_DNA"/>
</dbReference>